<dbReference type="SUPFAM" id="SSF47336">
    <property type="entry name" value="ACP-like"/>
    <property type="match status" value="1"/>
</dbReference>
<organism evidence="3 4">
    <name type="scientific">Pararhodobacter marinus</name>
    <dbReference type="NCBI Taxonomy" id="2184063"/>
    <lineage>
        <taxon>Bacteria</taxon>
        <taxon>Pseudomonadati</taxon>
        <taxon>Pseudomonadota</taxon>
        <taxon>Alphaproteobacteria</taxon>
        <taxon>Rhodobacterales</taxon>
        <taxon>Paracoccaceae</taxon>
        <taxon>Pararhodobacter</taxon>
    </lineage>
</organism>
<evidence type="ECO:0000259" key="2">
    <source>
        <dbReference type="PROSITE" id="PS50075"/>
    </source>
</evidence>
<comment type="caution">
    <text evidence="3">The sequence shown here is derived from an EMBL/GenBank/DDBJ whole genome shotgun (WGS) entry which is preliminary data.</text>
</comment>
<dbReference type="Gene3D" id="1.10.1200.10">
    <property type="entry name" value="ACP-like"/>
    <property type="match status" value="1"/>
</dbReference>
<dbReference type="RefSeq" id="WP_109535229.1">
    <property type="nucleotide sequence ID" value="NZ_QEYD01000017.1"/>
</dbReference>
<accession>A0A2U2C461</accession>
<dbReference type="EMBL" id="QEYD01000017">
    <property type="protein sequence ID" value="PWE26668.1"/>
    <property type="molecule type" value="Genomic_DNA"/>
</dbReference>
<evidence type="ECO:0000256" key="1">
    <source>
        <dbReference type="SAM" id="MobiDB-lite"/>
    </source>
</evidence>
<evidence type="ECO:0000313" key="4">
    <source>
        <dbReference type="Proteomes" id="UP000244940"/>
    </source>
</evidence>
<evidence type="ECO:0000313" key="3">
    <source>
        <dbReference type="EMBL" id="PWE26668.1"/>
    </source>
</evidence>
<reference evidence="3 4" key="1">
    <citation type="submission" date="2018-05" db="EMBL/GenBank/DDBJ databases">
        <title>Pararhodobacter marina sp. nov., isolated from deep-sea water of the Indian Ocean.</title>
        <authorList>
            <person name="Lai Q.Sr."/>
            <person name="Liu X."/>
            <person name="Shao Z."/>
        </authorList>
    </citation>
    <scope>NUCLEOTIDE SEQUENCE [LARGE SCALE GENOMIC DNA]</scope>
    <source>
        <strain evidence="3 4">CIC4N-9</strain>
    </source>
</reference>
<proteinExistence type="predicted"/>
<dbReference type="AlphaFoldDB" id="A0A2U2C461"/>
<feature type="region of interest" description="Disordered" evidence="1">
    <location>
        <begin position="80"/>
        <end position="108"/>
    </location>
</feature>
<name>A0A2U2C461_9RHOB</name>
<keyword evidence="4" id="KW-1185">Reference proteome</keyword>
<gene>
    <name evidence="3" type="ORF">C4N9_20610</name>
</gene>
<sequence length="108" mass="11586">MTHDTLARCIALVEREVPRLQGRVTADLDLAAHDLDSLDVMAFAVEAEDVFQVLIDDSVLDTITSPRTLAEAVDAALRTARPRGPSDNPALYRDADADGEAQAPEDAA</sequence>
<dbReference type="Proteomes" id="UP000244940">
    <property type="component" value="Unassembled WGS sequence"/>
</dbReference>
<dbReference type="PROSITE" id="PS50075">
    <property type="entry name" value="CARRIER"/>
    <property type="match status" value="1"/>
</dbReference>
<protein>
    <recommendedName>
        <fullName evidence="2">Carrier domain-containing protein</fullName>
    </recommendedName>
</protein>
<dbReference type="InterPro" id="IPR009081">
    <property type="entry name" value="PP-bd_ACP"/>
</dbReference>
<dbReference type="Pfam" id="PF00550">
    <property type="entry name" value="PP-binding"/>
    <property type="match status" value="1"/>
</dbReference>
<feature type="domain" description="Carrier" evidence="2">
    <location>
        <begin position="1"/>
        <end position="77"/>
    </location>
</feature>
<dbReference type="GeneID" id="94367300"/>
<dbReference type="InterPro" id="IPR036736">
    <property type="entry name" value="ACP-like_sf"/>
</dbReference>
<dbReference type="OrthoDB" id="10009946at2"/>